<keyword evidence="3" id="KW-1185">Reference proteome</keyword>
<feature type="compositionally biased region" description="Basic and acidic residues" evidence="1">
    <location>
        <begin position="169"/>
        <end position="193"/>
    </location>
</feature>
<evidence type="ECO:0000256" key="1">
    <source>
        <dbReference type="SAM" id="MobiDB-lite"/>
    </source>
</evidence>
<dbReference type="PANTHER" id="PTHR40644:SF1">
    <property type="entry name" value="UPF0653 PROTEIN C607.02C"/>
    <property type="match status" value="1"/>
</dbReference>
<reference evidence="3" key="1">
    <citation type="journal article" date="2014" name="Genome Announc.">
        <title>Genome sequence and annotation of Acremonium chrysogenum, producer of the beta-lactam antibiotic cephalosporin C.</title>
        <authorList>
            <person name="Terfehr D."/>
            <person name="Dahlmann T.A."/>
            <person name="Specht T."/>
            <person name="Zadra I."/>
            <person name="Kuernsteiner H."/>
            <person name="Kueck U."/>
        </authorList>
    </citation>
    <scope>NUCLEOTIDE SEQUENCE [LARGE SCALE GENOMIC DNA]</scope>
    <source>
        <strain evidence="3">ATCC 11550 / CBS 779.69 / DSM 880 / IAM 14645 / JCM 23072 / IMI 49137</strain>
    </source>
</reference>
<feature type="compositionally biased region" description="Basic and acidic residues" evidence="1">
    <location>
        <begin position="33"/>
        <end position="56"/>
    </location>
</feature>
<gene>
    <name evidence="2" type="ORF">ACRE_028880</name>
</gene>
<dbReference type="HOGENOM" id="CLU_053180_0_0_1"/>
<dbReference type="AlphaFoldDB" id="A0A086TAC3"/>
<comment type="caution">
    <text evidence="2">The sequence shown here is derived from an EMBL/GenBank/DDBJ whole genome shotgun (WGS) entry which is preliminary data.</text>
</comment>
<accession>A0A086TAC3</accession>
<evidence type="ECO:0000313" key="2">
    <source>
        <dbReference type="EMBL" id="KFH46305.1"/>
    </source>
</evidence>
<dbReference type="Proteomes" id="UP000029964">
    <property type="component" value="Unassembled WGS sequence"/>
</dbReference>
<name>A0A086TAC3_HAPC1</name>
<feature type="compositionally biased region" description="Basic and acidic residues" evidence="1">
    <location>
        <begin position="91"/>
        <end position="103"/>
    </location>
</feature>
<feature type="compositionally biased region" description="Basic residues" evidence="1">
    <location>
        <begin position="218"/>
        <end position="228"/>
    </location>
</feature>
<dbReference type="OrthoDB" id="5876637at2759"/>
<feature type="region of interest" description="Disordered" evidence="1">
    <location>
        <begin position="169"/>
        <end position="277"/>
    </location>
</feature>
<protein>
    <submittedName>
        <fullName evidence="2">Uncharacterized protein</fullName>
    </submittedName>
</protein>
<dbReference type="EMBL" id="JPKY01000021">
    <property type="protein sequence ID" value="KFH46305.1"/>
    <property type="molecule type" value="Genomic_DNA"/>
</dbReference>
<proteinExistence type="predicted"/>
<feature type="region of interest" description="Disordered" evidence="1">
    <location>
        <begin position="1"/>
        <end position="117"/>
    </location>
</feature>
<organism evidence="2 3">
    <name type="scientific">Hapsidospora chrysogenum (strain ATCC 11550 / CBS 779.69 / DSM 880 / IAM 14645 / JCM 23072 / IMI 49137)</name>
    <name type="common">Acremonium chrysogenum</name>
    <dbReference type="NCBI Taxonomy" id="857340"/>
    <lineage>
        <taxon>Eukaryota</taxon>
        <taxon>Fungi</taxon>
        <taxon>Dikarya</taxon>
        <taxon>Ascomycota</taxon>
        <taxon>Pezizomycotina</taxon>
        <taxon>Sordariomycetes</taxon>
        <taxon>Hypocreomycetidae</taxon>
        <taxon>Hypocreales</taxon>
        <taxon>Bionectriaceae</taxon>
        <taxon>Hapsidospora</taxon>
    </lineage>
</organism>
<sequence length="325" mass="36627">MPHKHKRKRGDDGDYELPPTQRARPLPVGIKNKNKDKNGNKDKNSNNKTSAEDKKTSTVPKKRTKSRNSNDDTPRAFRRLMAAAQGKKLRSGLDDGTDGKQPAKNEPTPEAPKIRPGEDLRAFAARVDASLPVSGLTRKTVVKDGKDEQGVKVWRTRKELKMHRLYDQWRAEDRKAKERREEELELEAEKELENDAAGITSSAAARILQDFEGDEAGKKKKKKGKGKKGRSDDDDDDPWLELKKKRGEAKIGLHDVAQAPPELNKKKSRQLKVTDGAGVDVEGIPKAAGSLRRREELQRERNDVLEAYRKIREHEQAKLTGSSKQ</sequence>
<dbReference type="PANTHER" id="PTHR40644">
    <property type="entry name" value="UPF0653 PROTEIN C607.02C"/>
    <property type="match status" value="1"/>
</dbReference>
<evidence type="ECO:0000313" key="3">
    <source>
        <dbReference type="Proteomes" id="UP000029964"/>
    </source>
</evidence>